<evidence type="ECO:0000313" key="2">
    <source>
        <dbReference type="EMBL" id="MFB9759587.1"/>
    </source>
</evidence>
<sequence>MNFVGQAMRFILFYFIFAPEPFLVYPLLPFQWLSCLHFLLLVVRRKGGSADKMPCNITNLTQPVCLTIVYNLSNGLLVNSYVSCGECKLETTLNPLNKNLTIKVPIILEGEVTFTDNFHSGCVTTGIRLP</sequence>
<accession>A0ABV5WG48</accession>
<evidence type="ECO:0000256" key="1">
    <source>
        <dbReference type="SAM" id="Phobius"/>
    </source>
</evidence>
<dbReference type="Proteomes" id="UP001589609">
    <property type="component" value="Unassembled WGS sequence"/>
</dbReference>
<feature type="transmembrane region" description="Helical" evidence="1">
    <location>
        <begin position="22"/>
        <end position="43"/>
    </location>
</feature>
<name>A0ABV5WG48_9BACI</name>
<keyword evidence="1" id="KW-0472">Membrane</keyword>
<evidence type="ECO:0000313" key="3">
    <source>
        <dbReference type="Proteomes" id="UP001589609"/>
    </source>
</evidence>
<dbReference type="RefSeq" id="WP_379949908.1">
    <property type="nucleotide sequence ID" value="NZ_JBHMAF010000075.1"/>
</dbReference>
<keyword evidence="1" id="KW-1133">Transmembrane helix</keyword>
<proteinExistence type="predicted"/>
<comment type="caution">
    <text evidence="2">The sequence shown here is derived from an EMBL/GenBank/DDBJ whole genome shotgun (WGS) entry which is preliminary data.</text>
</comment>
<keyword evidence="3" id="KW-1185">Reference proteome</keyword>
<protein>
    <submittedName>
        <fullName evidence="2">Uncharacterized protein</fullName>
    </submittedName>
</protein>
<organism evidence="2 3">
    <name type="scientific">Ectobacillus funiculus</name>
    <dbReference type="NCBI Taxonomy" id="137993"/>
    <lineage>
        <taxon>Bacteria</taxon>
        <taxon>Bacillati</taxon>
        <taxon>Bacillota</taxon>
        <taxon>Bacilli</taxon>
        <taxon>Bacillales</taxon>
        <taxon>Bacillaceae</taxon>
        <taxon>Ectobacillus</taxon>
    </lineage>
</organism>
<dbReference type="EMBL" id="JBHMAF010000075">
    <property type="protein sequence ID" value="MFB9759587.1"/>
    <property type="molecule type" value="Genomic_DNA"/>
</dbReference>
<gene>
    <name evidence="2" type="ORF">ACFFMS_14270</name>
</gene>
<keyword evidence="1" id="KW-0812">Transmembrane</keyword>
<reference evidence="2 3" key="1">
    <citation type="submission" date="2024-09" db="EMBL/GenBank/DDBJ databases">
        <authorList>
            <person name="Sun Q."/>
            <person name="Mori K."/>
        </authorList>
    </citation>
    <scope>NUCLEOTIDE SEQUENCE [LARGE SCALE GENOMIC DNA]</scope>
    <source>
        <strain evidence="2 3">JCM 11201</strain>
    </source>
</reference>